<sequence>MKIVCPRCGGSGIVTAERAAIELSGTRTGTGLVHEPCDTCAENGWLLDVAGFV</sequence>
<dbReference type="EMBL" id="JADBEM010000001">
    <property type="protein sequence ID" value="MBE1610992.1"/>
    <property type="molecule type" value="Genomic_DNA"/>
</dbReference>
<dbReference type="AlphaFoldDB" id="A0A927N8N5"/>
<dbReference type="Proteomes" id="UP000638648">
    <property type="component" value="Unassembled WGS sequence"/>
</dbReference>
<name>A0A927N8N5_9ACTN</name>
<comment type="caution">
    <text evidence="1">The sequence shown here is derived from an EMBL/GenBank/DDBJ whole genome shotgun (WGS) entry which is preliminary data.</text>
</comment>
<evidence type="ECO:0000313" key="2">
    <source>
        <dbReference type="Proteomes" id="UP000638648"/>
    </source>
</evidence>
<organism evidence="1 2">
    <name type="scientific">Actinopolymorpha pittospori</name>
    <dbReference type="NCBI Taxonomy" id="648752"/>
    <lineage>
        <taxon>Bacteria</taxon>
        <taxon>Bacillati</taxon>
        <taxon>Actinomycetota</taxon>
        <taxon>Actinomycetes</taxon>
        <taxon>Propionibacteriales</taxon>
        <taxon>Actinopolymorphaceae</taxon>
        <taxon>Actinopolymorpha</taxon>
    </lineage>
</organism>
<accession>A0A927N8N5</accession>
<dbReference type="RefSeq" id="WP_192754276.1">
    <property type="nucleotide sequence ID" value="NZ_BAABJL010000042.1"/>
</dbReference>
<evidence type="ECO:0000313" key="1">
    <source>
        <dbReference type="EMBL" id="MBE1610992.1"/>
    </source>
</evidence>
<keyword evidence="2" id="KW-1185">Reference proteome</keyword>
<protein>
    <submittedName>
        <fullName evidence="1">DnaJ-class molecular chaperone</fullName>
    </submittedName>
</protein>
<proteinExistence type="predicted"/>
<gene>
    <name evidence="1" type="ORF">HEB94_007840</name>
</gene>
<reference evidence="1" key="1">
    <citation type="submission" date="2020-10" db="EMBL/GenBank/DDBJ databases">
        <title>Sequencing the genomes of 1000 actinobacteria strains.</title>
        <authorList>
            <person name="Klenk H.-P."/>
        </authorList>
    </citation>
    <scope>NUCLEOTIDE SEQUENCE</scope>
    <source>
        <strain evidence="1">DSM 45354</strain>
    </source>
</reference>